<dbReference type="AlphaFoldDB" id="A0A450XIR0"/>
<protein>
    <submittedName>
        <fullName evidence="2">Type IV pilus assembly protein PilF</fullName>
    </submittedName>
</protein>
<sequence>MFRFLFRLLRVSAALPPVLLIGCVATPSAIDEARQGGDLAELHTQLAVAYLEQGEYEFARERIDRALAMRPDYPGAHNALGLWYRHFDRLEKAEWHYRRAIAVNPAYAEAYHNLGVLLCITGRESDALAYFAKAIATSSTQEREMALSNAGDCAYLAGDLPKAETYLRRALSRNMKLSGPLLTMAALSLSKGEGLSARRYLQRYLGIDGHSPRSLWLGIRIERLLGNRNAVLSYALLLKTHYPNSREARLFRKSEFRTFEIHDQNL</sequence>
<dbReference type="InterPro" id="IPR011990">
    <property type="entry name" value="TPR-like_helical_dom_sf"/>
</dbReference>
<dbReference type="SMART" id="SM00028">
    <property type="entry name" value="TPR"/>
    <property type="match status" value="4"/>
</dbReference>
<feature type="repeat" description="TPR" evidence="1">
    <location>
        <begin position="108"/>
        <end position="141"/>
    </location>
</feature>
<gene>
    <name evidence="2" type="ORF">BECKMB1821G_GA0114241_10468</name>
</gene>
<dbReference type="InterPro" id="IPR019734">
    <property type="entry name" value="TPR_rpt"/>
</dbReference>
<dbReference type="SUPFAM" id="SSF48452">
    <property type="entry name" value="TPR-like"/>
    <property type="match status" value="1"/>
</dbReference>
<dbReference type="PANTHER" id="PTHR12558">
    <property type="entry name" value="CELL DIVISION CYCLE 16,23,27"/>
    <property type="match status" value="1"/>
</dbReference>
<evidence type="ECO:0000313" key="2">
    <source>
        <dbReference type="EMBL" id="VFK29195.1"/>
    </source>
</evidence>
<feature type="repeat" description="TPR" evidence="1">
    <location>
        <begin position="40"/>
        <end position="73"/>
    </location>
</feature>
<dbReference type="PROSITE" id="PS50293">
    <property type="entry name" value="TPR_REGION"/>
    <property type="match status" value="1"/>
</dbReference>
<reference evidence="2" key="1">
    <citation type="submission" date="2019-02" db="EMBL/GenBank/DDBJ databases">
        <authorList>
            <person name="Gruber-Vodicka R. H."/>
            <person name="Seah K. B. B."/>
        </authorList>
    </citation>
    <scope>NUCLEOTIDE SEQUENCE</scope>
    <source>
        <strain evidence="2">BECK_BZ197</strain>
    </source>
</reference>
<proteinExistence type="predicted"/>
<dbReference type="Pfam" id="PF13374">
    <property type="entry name" value="TPR_10"/>
    <property type="match status" value="1"/>
</dbReference>
<name>A0A450XIR0_9GAMM</name>
<organism evidence="2">
    <name type="scientific">Candidatus Kentrum sp. MB</name>
    <dbReference type="NCBI Taxonomy" id="2138164"/>
    <lineage>
        <taxon>Bacteria</taxon>
        <taxon>Pseudomonadati</taxon>
        <taxon>Pseudomonadota</taxon>
        <taxon>Gammaproteobacteria</taxon>
        <taxon>Candidatus Kentrum</taxon>
    </lineage>
</organism>
<dbReference type="EMBL" id="CAADFO010000046">
    <property type="protein sequence ID" value="VFK29195.1"/>
    <property type="molecule type" value="Genomic_DNA"/>
</dbReference>
<dbReference type="NCBIfam" id="TIGR02521">
    <property type="entry name" value="type_IV_pilW"/>
    <property type="match status" value="1"/>
</dbReference>
<keyword evidence="1" id="KW-0802">TPR repeat</keyword>
<evidence type="ECO:0000256" key="1">
    <source>
        <dbReference type="PROSITE-ProRule" id="PRU00339"/>
    </source>
</evidence>
<dbReference type="Gene3D" id="1.25.40.10">
    <property type="entry name" value="Tetratricopeptide repeat domain"/>
    <property type="match status" value="1"/>
</dbReference>
<feature type="repeat" description="TPR" evidence="1">
    <location>
        <begin position="74"/>
        <end position="107"/>
    </location>
</feature>
<dbReference type="Pfam" id="PF13424">
    <property type="entry name" value="TPR_12"/>
    <property type="match status" value="1"/>
</dbReference>
<dbReference type="PANTHER" id="PTHR12558:SF13">
    <property type="entry name" value="CELL DIVISION CYCLE PROTEIN 27 HOMOLOG"/>
    <property type="match status" value="1"/>
</dbReference>
<dbReference type="PROSITE" id="PS51257">
    <property type="entry name" value="PROKAR_LIPOPROTEIN"/>
    <property type="match status" value="1"/>
</dbReference>
<dbReference type="InterPro" id="IPR013360">
    <property type="entry name" value="Pilus_4_PilW"/>
</dbReference>
<dbReference type="PROSITE" id="PS50005">
    <property type="entry name" value="TPR"/>
    <property type="match status" value="3"/>
</dbReference>
<accession>A0A450XIR0</accession>